<keyword evidence="1" id="KW-1133">Transmembrane helix</keyword>
<organism evidence="2 3">
    <name type="scientific">Aerophobetes bacterium</name>
    <dbReference type="NCBI Taxonomy" id="2030807"/>
    <lineage>
        <taxon>Bacteria</taxon>
        <taxon>Candidatus Aerophobota</taxon>
    </lineage>
</organism>
<dbReference type="Proteomes" id="UP000280417">
    <property type="component" value="Unassembled WGS sequence"/>
</dbReference>
<reference evidence="2 3" key="1">
    <citation type="submission" date="2018-06" db="EMBL/GenBank/DDBJ databases">
        <title>Extensive metabolic versatility and redundancy in microbially diverse, dynamic hydrothermal sediments.</title>
        <authorList>
            <person name="Dombrowski N."/>
            <person name="Teske A."/>
            <person name="Baker B.J."/>
        </authorList>
    </citation>
    <scope>NUCLEOTIDE SEQUENCE [LARGE SCALE GENOMIC DNA]</scope>
    <source>
        <strain evidence="2">B3_G15</strain>
    </source>
</reference>
<feature type="transmembrane region" description="Helical" evidence="1">
    <location>
        <begin position="125"/>
        <end position="143"/>
    </location>
</feature>
<proteinExistence type="predicted"/>
<accession>A0A662DBM5</accession>
<name>A0A662DBM5_UNCAE</name>
<protein>
    <submittedName>
        <fullName evidence="2">Uncharacterized protein</fullName>
    </submittedName>
</protein>
<evidence type="ECO:0000313" key="3">
    <source>
        <dbReference type="Proteomes" id="UP000280417"/>
    </source>
</evidence>
<sequence>MQITPTLFIVVAWVAFVCEYMDASIGMGYGTTLTPLLLIIGFLPLQVVPAVLVGQLVGGVVGGVFHHKFGNINLDFRQDEAVKKRLRGLGYIPKSFDSKVILILAICGIIGALVAVFVAVNIPKVFLETYIGIMVLGIGITLFV</sequence>
<feature type="transmembrane region" description="Helical" evidence="1">
    <location>
        <begin position="7"/>
        <end position="30"/>
    </location>
</feature>
<keyword evidence="1" id="KW-0812">Transmembrane</keyword>
<dbReference type="AlphaFoldDB" id="A0A662DBM5"/>
<dbReference type="EMBL" id="QMQA01000240">
    <property type="protein sequence ID" value="RLE11549.1"/>
    <property type="molecule type" value="Genomic_DNA"/>
</dbReference>
<gene>
    <name evidence="2" type="ORF">DRJ04_07830</name>
</gene>
<feature type="transmembrane region" description="Helical" evidence="1">
    <location>
        <begin position="100"/>
        <end position="119"/>
    </location>
</feature>
<comment type="caution">
    <text evidence="2">The sequence shown here is derived from an EMBL/GenBank/DDBJ whole genome shotgun (WGS) entry which is preliminary data.</text>
</comment>
<feature type="transmembrane region" description="Helical" evidence="1">
    <location>
        <begin position="36"/>
        <end position="65"/>
    </location>
</feature>
<evidence type="ECO:0000313" key="2">
    <source>
        <dbReference type="EMBL" id="RLE11549.1"/>
    </source>
</evidence>
<evidence type="ECO:0000256" key="1">
    <source>
        <dbReference type="SAM" id="Phobius"/>
    </source>
</evidence>
<keyword evidence="1" id="KW-0472">Membrane</keyword>
<feature type="non-terminal residue" evidence="2">
    <location>
        <position position="144"/>
    </location>
</feature>